<dbReference type="RefSeq" id="WP_110380544.1">
    <property type="nucleotide sequence ID" value="NZ_CP029288.2"/>
</dbReference>
<evidence type="ECO:0000313" key="1">
    <source>
        <dbReference type="EMBL" id="AWR97654.1"/>
    </source>
</evidence>
<dbReference type="NCBIfam" id="NF011470">
    <property type="entry name" value="PRK14887.1"/>
    <property type="match status" value="1"/>
</dbReference>
<dbReference type="GeneID" id="36838082"/>
<dbReference type="AlphaFoldDB" id="A0A2U9INV0"/>
<dbReference type="EMBL" id="CP029288">
    <property type="protein sequence ID" value="AWR97654.1"/>
    <property type="molecule type" value="Genomic_DNA"/>
</dbReference>
<reference evidence="1 2" key="1">
    <citation type="submission" date="2018-05" db="EMBL/GenBank/DDBJ databases">
        <title>Complete Genome Sequences of Extremely Thermoacidophilic, Metal-Mobilizing Type-Strain Members of the Archaeal Family Sulfolobaceae: Acidianus brierleyi DSM-1651T, Acidianus sulfidivorans DSM-18786T, Metallosphaera hakonensis DSM-7519T, and Metallosphaera prunae DSM-10039T.</title>
        <authorList>
            <person name="Counts J.A."/>
            <person name="Kelly R.M."/>
        </authorList>
    </citation>
    <scope>NUCLEOTIDE SEQUENCE [LARGE SCALE GENOMIC DNA]</scope>
    <source>
        <strain evidence="1 2">JP7</strain>
    </source>
</reference>
<sequence length="83" mass="9473">MKANIKIVADSYYAKEIVESMKIDNVDIPKGMDIKMSYTKNQIIVELSIEVTSSKSILTLRNTADEILEQITLLNNLLQKKDR</sequence>
<dbReference type="OrthoDB" id="27208at2157"/>
<evidence type="ECO:0000313" key="2">
    <source>
        <dbReference type="Proteomes" id="UP000248410"/>
    </source>
</evidence>
<dbReference type="KEGG" id="asul:DFR86_08895"/>
<name>A0A2U9INV0_9CREN</name>
<proteinExistence type="predicted"/>
<evidence type="ECO:0008006" key="3">
    <source>
        <dbReference type="Google" id="ProtNLM"/>
    </source>
</evidence>
<protein>
    <recommendedName>
        <fullName evidence="3">KEOPS complex Pcc1-like subunit</fullName>
    </recommendedName>
</protein>
<keyword evidence="2" id="KW-1185">Reference proteome</keyword>
<accession>A0A2U9INV0</accession>
<gene>
    <name evidence="1" type="ORF">DFR86_08895</name>
</gene>
<organism evidence="1 2">
    <name type="scientific">Acidianus sulfidivorans JP7</name>
    <dbReference type="NCBI Taxonomy" id="619593"/>
    <lineage>
        <taxon>Archaea</taxon>
        <taxon>Thermoproteota</taxon>
        <taxon>Thermoprotei</taxon>
        <taxon>Sulfolobales</taxon>
        <taxon>Sulfolobaceae</taxon>
        <taxon>Acidianus</taxon>
    </lineage>
</organism>
<dbReference type="Proteomes" id="UP000248410">
    <property type="component" value="Chromosome"/>
</dbReference>